<evidence type="ECO:0000256" key="2">
    <source>
        <dbReference type="ARBA" id="ARBA00010488"/>
    </source>
</evidence>
<dbReference type="SUPFAM" id="SSF53756">
    <property type="entry name" value="UDP-Glycosyltransferase/glycogen phosphorylase"/>
    <property type="match status" value="1"/>
</dbReference>
<evidence type="ECO:0000313" key="9">
    <source>
        <dbReference type="Proteomes" id="UP000618943"/>
    </source>
</evidence>
<dbReference type="PANTHER" id="PTHR37316:SF3">
    <property type="entry name" value="TEICHOIC ACID GLYCEROL-PHOSPHATE TRANSFERASE"/>
    <property type="match status" value="1"/>
</dbReference>
<dbReference type="Pfam" id="PF00535">
    <property type="entry name" value="Glycos_transf_2"/>
    <property type="match status" value="1"/>
</dbReference>
<dbReference type="InterPro" id="IPR001173">
    <property type="entry name" value="Glyco_trans_2-like"/>
</dbReference>
<comment type="subcellular location">
    <subcellularLocation>
        <location evidence="1">Cell membrane</location>
        <topology evidence="1">Peripheral membrane protein</topology>
    </subcellularLocation>
</comment>
<dbReference type="InterPro" id="IPR007554">
    <property type="entry name" value="Glycerophosphate_synth"/>
</dbReference>
<dbReference type="EMBL" id="JAEOAH010000017">
    <property type="protein sequence ID" value="MBK3495599.1"/>
    <property type="molecule type" value="Genomic_DNA"/>
</dbReference>
<keyword evidence="6" id="KW-0472">Membrane</keyword>
<keyword evidence="9" id="KW-1185">Reference proteome</keyword>
<keyword evidence="4" id="KW-0808">Transferase</keyword>
<accession>A0ABS1H8G7</accession>
<comment type="caution">
    <text evidence="8">The sequence shown here is derived from an EMBL/GenBank/DDBJ whole genome shotgun (WGS) entry which is preliminary data.</text>
</comment>
<evidence type="ECO:0000256" key="4">
    <source>
        <dbReference type="ARBA" id="ARBA00022679"/>
    </source>
</evidence>
<name>A0ABS1H8G7_9BACL</name>
<dbReference type="Gene3D" id="3.40.50.12580">
    <property type="match status" value="1"/>
</dbReference>
<dbReference type="InterPro" id="IPR051612">
    <property type="entry name" value="Teichoic_Acid_Biosynth"/>
</dbReference>
<keyword evidence="3" id="KW-1003">Cell membrane</keyword>
<gene>
    <name evidence="8" type="ORF">JFL43_12210</name>
</gene>
<dbReference type="Pfam" id="PF04464">
    <property type="entry name" value="Glyphos_transf"/>
    <property type="match status" value="1"/>
</dbReference>
<dbReference type="Gene3D" id="3.90.550.10">
    <property type="entry name" value="Spore Coat Polysaccharide Biosynthesis Protein SpsA, Chain A"/>
    <property type="match status" value="1"/>
</dbReference>
<comment type="similarity">
    <text evidence="2">Belongs to the CDP-glycerol glycerophosphotransferase family.</text>
</comment>
<dbReference type="CDD" id="cd00761">
    <property type="entry name" value="Glyco_tranf_GTA_type"/>
    <property type="match status" value="1"/>
</dbReference>
<sequence length="710" mass="84414">MDKFVSVIVTVYNTAEFLEECLTSVTNQIYQNVEIIVVNDGSTDGSAEIIEQFKKADSRCQSIDLHENHGVGFARNRGIEQATGEYIYFVDSDDFLEHRAVENLVQSIGELPFILGRNKRVSNKEDSLIEIDDSEIRVRRHKKLFKVFQNLTVLNSLFSMEIIREHSLRFSEETDCYSEMAFLLPLYIEYKNVYYVRESVYFLRVRNDPISNPSLTQLGREKLLTDFVVVYKQLKEQYKGNNTAEILLDKILLHLYRSKFILIMRDATKINSSFEQLASAMERIDPEQYKGQNMLVRRELKALSKQNLKSYKRYINFHHFARETKQSLSSKKKMYRQIYKDVFLKRPLKEKTIVFESFLGKNYADSPRYIYEYMVENYPEYEFVWSFNETNHDLPGNAKQVKRLSLTYYYYMATAKYWVSNMRQPLHLQKREGNVFLQTWHGTPLKKLVFDMNEVYSANPKYKQQFYEQSRLWDYLIASNPYSSDIFKSAFKFDKVMLEDGYPRNDTLYINNNSDYITKMKTKLNIPLDKKVILYAPTWRDDEFYEPGKYRFNLKFDLNKLKEKLGDEYVILLRMHYFIADDLNIEGYEDFVYNMSTYEDIADLYLISDILITDYSSVFFDYSNLRRPILFYTYDLEKYRDQLRGFYIDIESEVPGPLVKTTDEIIEAVLNIDVVTEDYKEKYDAFYDKICSWESGNASEKIVKKVFPKQ</sequence>
<dbReference type="RefSeq" id="WP_200749262.1">
    <property type="nucleotide sequence ID" value="NZ_JAEOAH010000017.1"/>
</dbReference>
<evidence type="ECO:0000256" key="6">
    <source>
        <dbReference type="ARBA" id="ARBA00023136"/>
    </source>
</evidence>
<organism evidence="8 9">
    <name type="scientific">Viridibacillus soli</name>
    <dbReference type="NCBI Taxonomy" id="2798301"/>
    <lineage>
        <taxon>Bacteria</taxon>
        <taxon>Bacillati</taxon>
        <taxon>Bacillota</taxon>
        <taxon>Bacilli</taxon>
        <taxon>Bacillales</taxon>
        <taxon>Caryophanaceae</taxon>
        <taxon>Viridibacillus</taxon>
    </lineage>
</organism>
<evidence type="ECO:0000256" key="5">
    <source>
        <dbReference type="ARBA" id="ARBA00022944"/>
    </source>
</evidence>
<dbReference type="InterPro" id="IPR029044">
    <property type="entry name" value="Nucleotide-diphossugar_trans"/>
</dbReference>
<dbReference type="SUPFAM" id="SSF53448">
    <property type="entry name" value="Nucleotide-diphospho-sugar transferases"/>
    <property type="match status" value="1"/>
</dbReference>
<feature type="domain" description="Glycosyltransferase 2-like" evidence="7">
    <location>
        <begin position="6"/>
        <end position="133"/>
    </location>
</feature>
<proteinExistence type="inferred from homology"/>
<evidence type="ECO:0000259" key="7">
    <source>
        <dbReference type="Pfam" id="PF00535"/>
    </source>
</evidence>
<dbReference type="Gene3D" id="3.40.50.11820">
    <property type="match status" value="1"/>
</dbReference>
<protein>
    <submittedName>
        <fullName evidence="8">CDP-glycerol:glycerophosphate glycerophosphotransferase</fullName>
    </submittedName>
</protein>
<dbReference type="PANTHER" id="PTHR37316">
    <property type="entry name" value="TEICHOIC ACID GLYCEROL-PHOSPHATE PRIMASE"/>
    <property type="match status" value="1"/>
</dbReference>
<dbReference type="InterPro" id="IPR043149">
    <property type="entry name" value="TagF_N"/>
</dbReference>
<keyword evidence="5" id="KW-0777">Teichoic acid biosynthesis</keyword>
<reference evidence="8 9" key="1">
    <citation type="submission" date="2020-12" db="EMBL/GenBank/DDBJ databases">
        <title>YIM B01967 draft genome.</title>
        <authorList>
            <person name="Yan X."/>
        </authorList>
    </citation>
    <scope>NUCLEOTIDE SEQUENCE [LARGE SCALE GENOMIC DNA]</scope>
    <source>
        <strain evidence="8 9">YIM B01967</strain>
    </source>
</reference>
<evidence type="ECO:0000256" key="3">
    <source>
        <dbReference type="ARBA" id="ARBA00022475"/>
    </source>
</evidence>
<evidence type="ECO:0000256" key="1">
    <source>
        <dbReference type="ARBA" id="ARBA00004202"/>
    </source>
</evidence>
<dbReference type="Proteomes" id="UP000618943">
    <property type="component" value="Unassembled WGS sequence"/>
</dbReference>
<evidence type="ECO:0000313" key="8">
    <source>
        <dbReference type="EMBL" id="MBK3495599.1"/>
    </source>
</evidence>
<dbReference type="InterPro" id="IPR043148">
    <property type="entry name" value="TagF_C"/>
</dbReference>